<organism evidence="3 4">
    <name type="scientific">Natronococcus amylolyticus DSM 10524</name>
    <dbReference type="NCBI Taxonomy" id="1227497"/>
    <lineage>
        <taxon>Archaea</taxon>
        <taxon>Methanobacteriati</taxon>
        <taxon>Methanobacteriota</taxon>
        <taxon>Stenosarchaea group</taxon>
        <taxon>Halobacteria</taxon>
        <taxon>Halobacteriales</taxon>
        <taxon>Natrialbaceae</taxon>
        <taxon>Natronococcus</taxon>
    </lineage>
</organism>
<keyword evidence="4" id="KW-1185">Reference proteome</keyword>
<dbReference type="OrthoDB" id="312280at2157"/>
<dbReference type="Proteomes" id="UP000011688">
    <property type="component" value="Unassembled WGS sequence"/>
</dbReference>
<dbReference type="InterPro" id="IPR011761">
    <property type="entry name" value="ATP-grasp"/>
</dbReference>
<evidence type="ECO:0000313" key="4">
    <source>
        <dbReference type="Proteomes" id="UP000011688"/>
    </source>
</evidence>
<dbReference type="AlphaFoldDB" id="L9XCK1"/>
<dbReference type="GO" id="GO:0016879">
    <property type="term" value="F:ligase activity, forming carbon-nitrogen bonds"/>
    <property type="evidence" value="ECO:0007669"/>
    <property type="project" value="TreeGrafter"/>
</dbReference>
<dbReference type="RefSeq" id="WP_005554568.1">
    <property type="nucleotide sequence ID" value="NZ_AOIB01000015.1"/>
</dbReference>
<dbReference type="PANTHER" id="PTHR21621:SF0">
    <property type="entry name" value="BETA-CITRYLGLUTAMATE SYNTHASE B-RELATED"/>
    <property type="match status" value="1"/>
</dbReference>
<dbReference type="Gene3D" id="3.30.1490.20">
    <property type="entry name" value="ATP-grasp fold, A domain"/>
    <property type="match status" value="1"/>
</dbReference>
<sequence length="294" mass="32796">MIDLAVANAEETFDRMREPLAERGIRAHHVPVSERIVPLGADAPWSPDEYDVGFVYPGRPMEGGVADALLEIPWLNDREAILTSRNKAEVLARLERAELPVPRSVYVSNEVGESELIEAFDRLESPVVVKPNSTTRGVGVAKAHDLDSFLGICDYLSLVHDYRATGDRSFLVQEYLPDATDYRVMVLEGEYVGAVERRLPDDAVREGQWKHNVHRGAKARGVDLLAEWRRLAESVAEVLEIPFLGVDLLETDDRVVINETNARPTIDEATKYEPGFYDRLAGVISDCADVSRTV</sequence>
<dbReference type="GO" id="GO:0046872">
    <property type="term" value="F:metal ion binding"/>
    <property type="evidence" value="ECO:0007669"/>
    <property type="project" value="InterPro"/>
</dbReference>
<feature type="domain" description="ATP-grasp" evidence="2">
    <location>
        <begin position="91"/>
        <end position="289"/>
    </location>
</feature>
<evidence type="ECO:0000313" key="3">
    <source>
        <dbReference type="EMBL" id="ELY59367.1"/>
    </source>
</evidence>
<dbReference type="InterPro" id="IPR013815">
    <property type="entry name" value="ATP_grasp_subdomain_1"/>
</dbReference>
<dbReference type="Pfam" id="PF08443">
    <property type="entry name" value="RimK"/>
    <property type="match status" value="1"/>
</dbReference>
<evidence type="ECO:0000256" key="1">
    <source>
        <dbReference type="PROSITE-ProRule" id="PRU00409"/>
    </source>
</evidence>
<evidence type="ECO:0000259" key="2">
    <source>
        <dbReference type="PROSITE" id="PS50975"/>
    </source>
</evidence>
<gene>
    <name evidence="3" type="ORF">C491_06143</name>
</gene>
<dbReference type="InterPro" id="IPR013651">
    <property type="entry name" value="ATP-grasp_RimK-type"/>
</dbReference>
<dbReference type="eggNOG" id="arCOG01589">
    <property type="taxonomic scope" value="Archaea"/>
</dbReference>
<keyword evidence="1" id="KW-0547">Nucleotide-binding</keyword>
<comment type="caution">
    <text evidence="3">The sequence shown here is derived from an EMBL/GenBank/DDBJ whole genome shotgun (WGS) entry which is preliminary data.</text>
</comment>
<reference evidence="3 4" key="1">
    <citation type="journal article" date="2014" name="PLoS Genet.">
        <title>Phylogenetically driven sequencing of extremely halophilic archaea reveals strategies for static and dynamic osmo-response.</title>
        <authorList>
            <person name="Becker E.A."/>
            <person name="Seitzer P.M."/>
            <person name="Tritt A."/>
            <person name="Larsen D."/>
            <person name="Krusor M."/>
            <person name="Yao A.I."/>
            <person name="Wu D."/>
            <person name="Madern D."/>
            <person name="Eisen J.A."/>
            <person name="Darling A.E."/>
            <person name="Facciotti M.T."/>
        </authorList>
    </citation>
    <scope>NUCLEOTIDE SEQUENCE [LARGE SCALE GENOMIC DNA]</scope>
    <source>
        <strain evidence="3 4">DSM 10524</strain>
    </source>
</reference>
<accession>L9XCK1</accession>
<dbReference type="EMBL" id="AOIB01000015">
    <property type="protein sequence ID" value="ELY59367.1"/>
    <property type="molecule type" value="Genomic_DNA"/>
</dbReference>
<protein>
    <submittedName>
        <fullName evidence="3">RimK domain protein ATP-grasp</fullName>
    </submittedName>
</protein>
<dbReference type="Gene3D" id="3.30.470.20">
    <property type="entry name" value="ATP-grasp fold, B domain"/>
    <property type="match status" value="1"/>
</dbReference>
<dbReference type="SUPFAM" id="SSF56059">
    <property type="entry name" value="Glutathione synthetase ATP-binding domain-like"/>
    <property type="match status" value="1"/>
</dbReference>
<dbReference type="PROSITE" id="PS50975">
    <property type="entry name" value="ATP_GRASP"/>
    <property type="match status" value="1"/>
</dbReference>
<proteinExistence type="predicted"/>
<dbReference type="GO" id="GO:0005737">
    <property type="term" value="C:cytoplasm"/>
    <property type="evidence" value="ECO:0007669"/>
    <property type="project" value="TreeGrafter"/>
</dbReference>
<dbReference type="STRING" id="1227497.C491_06143"/>
<dbReference type="PATRIC" id="fig|1227497.3.peg.1265"/>
<dbReference type="GO" id="GO:0005524">
    <property type="term" value="F:ATP binding"/>
    <property type="evidence" value="ECO:0007669"/>
    <property type="project" value="UniProtKB-UniRule"/>
</dbReference>
<keyword evidence="1" id="KW-0067">ATP-binding</keyword>
<name>L9XCK1_9EURY</name>
<dbReference type="PANTHER" id="PTHR21621">
    <property type="entry name" value="RIBOSOMAL PROTEIN S6 MODIFICATION PROTEIN"/>
    <property type="match status" value="1"/>
</dbReference>